<dbReference type="AlphaFoldDB" id="A0A1Q5UH45"/>
<evidence type="ECO:0000313" key="2">
    <source>
        <dbReference type="Proteomes" id="UP000186955"/>
    </source>
</evidence>
<evidence type="ECO:0000313" key="1">
    <source>
        <dbReference type="EMBL" id="OKP11774.1"/>
    </source>
</evidence>
<reference evidence="1 2" key="1">
    <citation type="submission" date="2016-10" db="EMBL/GenBank/DDBJ databases">
        <title>Genome sequence of the ascomycete fungus Penicillium subrubescens.</title>
        <authorList>
            <person name="De Vries R.P."/>
            <person name="Peng M."/>
            <person name="Dilokpimol A."/>
            <person name="Hilden K."/>
            <person name="Makela M.R."/>
            <person name="Grigoriev I."/>
            <person name="Riley R."/>
            <person name="Granchi Z."/>
        </authorList>
    </citation>
    <scope>NUCLEOTIDE SEQUENCE [LARGE SCALE GENOMIC DNA]</scope>
    <source>
        <strain evidence="1 2">CBS 132785</strain>
    </source>
</reference>
<accession>A0A1Q5UH45</accession>
<comment type="caution">
    <text evidence="1">The sequence shown here is derived from an EMBL/GenBank/DDBJ whole genome shotgun (WGS) entry which is preliminary data.</text>
</comment>
<organism evidence="1 2">
    <name type="scientific">Penicillium subrubescens</name>
    <dbReference type="NCBI Taxonomy" id="1316194"/>
    <lineage>
        <taxon>Eukaryota</taxon>
        <taxon>Fungi</taxon>
        <taxon>Dikarya</taxon>
        <taxon>Ascomycota</taxon>
        <taxon>Pezizomycotina</taxon>
        <taxon>Eurotiomycetes</taxon>
        <taxon>Eurotiomycetidae</taxon>
        <taxon>Eurotiales</taxon>
        <taxon>Aspergillaceae</taxon>
        <taxon>Penicillium</taxon>
    </lineage>
</organism>
<protein>
    <submittedName>
        <fullName evidence="1">Uncharacterized protein</fullName>
    </submittedName>
</protein>
<dbReference type="EMBL" id="MNBE01000273">
    <property type="protein sequence ID" value="OKP11774.1"/>
    <property type="molecule type" value="Genomic_DNA"/>
</dbReference>
<gene>
    <name evidence="1" type="ORF">PENSUB_2640</name>
</gene>
<name>A0A1Q5UH45_9EURO</name>
<keyword evidence="2" id="KW-1185">Reference proteome</keyword>
<dbReference type="Proteomes" id="UP000186955">
    <property type="component" value="Unassembled WGS sequence"/>
</dbReference>
<proteinExistence type="predicted"/>
<sequence length="102" mass="11264">MSQPCTEYGTPFGAYVALSDELDFLVDCAGVPQKQKRILWPVDSVNNGDIRQNRVPAGNLPILWIHGLPQCPVTQGYITCAQDQHTSQRSENGFAPTTTLQF</sequence>